<feature type="domain" description="Terpene synthase N-terminal" evidence="6">
    <location>
        <begin position="31"/>
        <end position="202"/>
    </location>
</feature>
<keyword evidence="3" id="KW-0479">Metal-binding</keyword>
<keyword evidence="5" id="KW-0456">Lyase</keyword>
<dbReference type="InterPro" id="IPR001906">
    <property type="entry name" value="Terpene_synth_N"/>
</dbReference>
<name>A0ABR0XRY2_REHGL</name>
<dbReference type="Gene3D" id="1.50.10.130">
    <property type="entry name" value="Terpene synthase, N-terminal domain"/>
    <property type="match status" value="1"/>
</dbReference>
<comment type="caution">
    <text evidence="8">The sequence shown here is derived from an EMBL/GenBank/DDBJ whole genome shotgun (WGS) entry which is preliminary data.</text>
</comment>
<dbReference type="InterPro" id="IPR044814">
    <property type="entry name" value="Terpene_cyclase_plant_C1"/>
</dbReference>
<evidence type="ECO:0000256" key="1">
    <source>
        <dbReference type="ARBA" id="ARBA00001946"/>
    </source>
</evidence>
<comment type="pathway">
    <text evidence="2">Secondary metabolite biosynthesis; terpenoid biosynthesis.</text>
</comment>
<keyword evidence="4" id="KW-0460">Magnesium</keyword>
<dbReference type="InterPro" id="IPR008949">
    <property type="entry name" value="Isoprenoid_synthase_dom_sf"/>
</dbReference>
<dbReference type="InterPro" id="IPR005630">
    <property type="entry name" value="Terpene_synthase_metal-bd"/>
</dbReference>
<comment type="cofactor">
    <cofactor evidence="1">
        <name>Mg(2+)</name>
        <dbReference type="ChEBI" id="CHEBI:18420"/>
    </cofactor>
</comment>
<proteinExistence type="predicted"/>
<keyword evidence="9" id="KW-1185">Reference proteome</keyword>
<dbReference type="InterPro" id="IPR034741">
    <property type="entry name" value="Terpene_cyclase-like_1_C"/>
</dbReference>
<dbReference type="InterPro" id="IPR008930">
    <property type="entry name" value="Terpenoid_cyclase/PrenylTrfase"/>
</dbReference>
<dbReference type="InterPro" id="IPR050148">
    <property type="entry name" value="Terpene_synthase-like"/>
</dbReference>
<accession>A0ABR0XRY2</accession>
<evidence type="ECO:0000313" key="8">
    <source>
        <dbReference type="EMBL" id="KAK6161729.1"/>
    </source>
</evidence>
<evidence type="ECO:0000256" key="5">
    <source>
        <dbReference type="ARBA" id="ARBA00023239"/>
    </source>
</evidence>
<evidence type="ECO:0000256" key="4">
    <source>
        <dbReference type="ARBA" id="ARBA00022842"/>
    </source>
</evidence>
<evidence type="ECO:0000256" key="2">
    <source>
        <dbReference type="ARBA" id="ARBA00004721"/>
    </source>
</evidence>
<gene>
    <name evidence="8" type="ORF">DH2020_005110</name>
</gene>
<evidence type="ECO:0000256" key="3">
    <source>
        <dbReference type="ARBA" id="ARBA00022723"/>
    </source>
</evidence>
<organism evidence="8 9">
    <name type="scientific">Rehmannia glutinosa</name>
    <name type="common">Chinese foxglove</name>
    <dbReference type="NCBI Taxonomy" id="99300"/>
    <lineage>
        <taxon>Eukaryota</taxon>
        <taxon>Viridiplantae</taxon>
        <taxon>Streptophyta</taxon>
        <taxon>Embryophyta</taxon>
        <taxon>Tracheophyta</taxon>
        <taxon>Spermatophyta</taxon>
        <taxon>Magnoliopsida</taxon>
        <taxon>eudicotyledons</taxon>
        <taxon>Gunneridae</taxon>
        <taxon>Pentapetalae</taxon>
        <taxon>asterids</taxon>
        <taxon>lamiids</taxon>
        <taxon>Lamiales</taxon>
        <taxon>Orobanchaceae</taxon>
        <taxon>Rehmannieae</taxon>
        <taxon>Rehmannia</taxon>
    </lineage>
</organism>
<dbReference type="InterPro" id="IPR036965">
    <property type="entry name" value="Terpene_synth_N_sf"/>
</dbReference>
<dbReference type="SUPFAM" id="SSF48576">
    <property type="entry name" value="Terpenoid synthases"/>
    <property type="match status" value="1"/>
</dbReference>
<reference evidence="8 9" key="1">
    <citation type="journal article" date="2021" name="Comput. Struct. Biotechnol. J.">
        <title>De novo genome assembly of the potent medicinal plant Rehmannia glutinosa using nanopore technology.</title>
        <authorList>
            <person name="Ma L."/>
            <person name="Dong C."/>
            <person name="Song C."/>
            <person name="Wang X."/>
            <person name="Zheng X."/>
            <person name="Niu Y."/>
            <person name="Chen S."/>
            <person name="Feng W."/>
        </authorList>
    </citation>
    <scope>NUCLEOTIDE SEQUENCE [LARGE SCALE GENOMIC DNA]</scope>
    <source>
        <strain evidence="8">DH-2019</strain>
    </source>
</reference>
<dbReference type="PANTHER" id="PTHR31225:SF253">
    <property type="entry name" value="SESQUITERPENE SYNTHASE 31"/>
    <property type="match status" value="1"/>
</dbReference>
<evidence type="ECO:0000259" key="6">
    <source>
        <dbReference type="Pfam" id="PF01397"/>
    </source>
</evidence>
<dbReference type="Proteomes" id="UP001318860">
    <property type="component" value="Unassembled WGS sequence"/>
</dbReference>
<dbReference type="Pfam" id="PF01397">
    <property type="entry name" value="Terpene_synth"/>
    <property type="match status" value="1"/>
</dbReference>
<dbReference type="PANTHER" id="PTHR31225">
    <property type="entry name" value="OS04G0344100 PROTEIN-RELATED"/>
    <property type="match status" value="1"/>
</dbReference>
<dbReference type="SFLD" id="SFLDG01019">
    <property type="entry name" value="Terpene_Cyclase_Like_1_C_Termi"/>
    <property type="match status" value="1"/>
</dbReference>
<evidence type="ECO:0000313" key="9">
    <source>
        <dbReference type="Proteomes" id="UP001318860"/>
    </source>
</evidence>
<sequence length="555" mass="65196">MVSGSIVIGSSSCPRDVRSIRPPMISYSPSIWGDIFSNFSLDNKIQEAYAEAIEALKKEVRSTLIMAATSSELIKLIDTIERLGLAYHFESEIEEKLEQIYNFHDEDEKYDLFTTSLRFRLLRQHRYHVSFSVFDKFKDTKNKLKEALSSDVEGLLSLYEAAHIRIHGEDILDEAVNFTRHHLSLMVPKLEYPIKDKVKQALEQSLQRGVPIIEIRRYISIYEREDSREEILLKLAKFNFNFLQNLYRTEMCELLRWWDKFDLKSKLSYARDRMIECFFWGVAFHFEPQYSHVRIAVAKSVKLVTIIDDTYDNYATLEEAQLFTDILERWDMNEIDRLPDYMKIVYQFVMSIYDDFERDAAKEDKSFAVPYYRETVKQLGRAYNQEQQWIMERKMPSFEEYMNNSVITSCIYVMLTSPIPGMKSVTKETIDWLKSEPKILISTAMIGRHMQDLGSQERENREGKMVTVVDCYMKHHGVSKQEALSKFVELVEDGWKNVNKEWVTKSSIPKEMLEQLINYSRAVEVTYKNCEDGYTCPQKFLAQQIAAIFVDPIVI</sequence>
<dbReference type="Pfam" id="PF03936">
    <property type="entry name" value="Terpene_synth_C"/>
    <property type="match status" value="1"/>
</dbReference>
<dbReference type="SFLD" id="SFLDS00005">
    <property type="entry name" value="Isoprenoid_Synthase_Type_I"/>
    <property type="match status" value="1"/>
</dbReference>
<evidence type="ECO:0000259" key="7">
    <source>
        <dbReference type="Pfam" id="PF03936"/>
    </source>
</evidence>
<dbReference type="SUPFAM" id="SSF48239">
    <property type="entry name" value="Terpenoid cyclases/Protein prenyltransferases"/>
    <property type="match status" value="1"/>
</dbReference>
<feature type="domain" description="Terpene synthase metal-binding" evidence="7">
    <location>
        <begin position="261"/>
        <end position="496"/>
    </location>
</feature>
<protein>
    <submittedName>
        <fullName evidence="8">Uncharacterized protein</fullName>
    </submittedName>
</protein>
<dbReference type="CDD" id="cd00684">
    <property type="entry name" value="Terpene_cyclase_plant_C1"/>
    <property type="match status" value="1"/>
</dbReference>
<dbReference type="Gene3D" id="1.10.600.10">
    <property type="entry name" value="Farnesyl Diphosphate Synthase"/>
    <property type="match status" value="1"/>
</dbReference>
<dbReference type="EMBL" id="JABTTQ020000003">
    <property type="protein sequence ID" value="KAK6161729.1"/>
    <property type="molecule type" value="Genomic_DNA"/>
</dbReference>